<dbReference type="InterPro" id="IPR016032">
    <property type="entry name" value="Sig_transdc_resp-reg_C-effctor"/>
</dbReference>
<name>A0A4D4JFF3_9PSEU</name>
<dbReference type="PROSITE" id="PS50043">
    <property type="entry name" value="HTH_LUXR_2"/>
    <property type="match status" value="1"/>
</dbReference>
<dbReference type="Proteomes" id="UP000298860">
    <property type="component" value="Unassembled WGS sequence"/>
</dbReference>
<evidence type="ECO:0000313" key="9">
    <source>
        <dbReference type="Proteomes" id="UP000298860"/>
    </source>
</evidence>
<dbReference type="PROSITE" id="PS00622">
    <property type="entry name" value="HTH_LUXR_1"/>
    <property type="match status" value="1"/>
</dbReference>
<evidence type="ECO:0000259" key="6">
    <source>
        <dbReference type="PROSITE" id="PS50043"/>
    </source>
</evidence>
<dbReference type="InterPro" id="IPR001789">
    <property type="entry name" value="Sig_transdc_resp-reg_receiver"/>
</dbReference>
<dbReference type="GO" id="GO:0003677">
    <property type="term" value="F:DNA binding"/>
    <property type="evidence" value="ECO:0007669"/>
    <property type="project" value="UniProtKB-KW"/>
</dbReference>
<dbReference type="AlphaFoldDB" id="A0A4D4JFF3"/>
<dbReference type="GO" id="GO:0006355">
    <property type="term" value="P:regulation of DNA-templated transcription"/>
    <property type="evidence" value="ECO:0007669"/>
    <property type="project" value="InterPro"/>
</dbReference>
<reference evidence="9" key="1">
    <citation type="submission" date="2019-04" db="EMBL/GenBank/DDBJ databases">
        <title>Draft genome sequence of Pseudonocardiaceae bacterium SL3-2-4.</title>
        <authorList>
            <person name="Ningsih F."/>
            <person name="Yokota A."/>
            <person name="Sakai Y."/>
            <person name="Nanatani K."/>
            <person name="Yabe S."/>
            <person name="Oetari A."/>
            <person name="Sjamsuridzal W."/>
        </authorList>
    </citation>
    <scope>NUCLEOTIDE SEQUENCE [LARGE SCALE GENOMIC DNA]</scope>
    <source>
        <strain evidence="9">SL3-2-4</strain>
    </source>
</reference>
<dbReference type="PANTHER" id="PTHR43214">
    <property type="entry name" value="TWO-COMPONENT RESPONSE REGULATOR"/>
    <property type="match status" value="1"/>
</dbReference>
<dbReference type="InterPro" id="IPR000792">
    <property type="entry name" value="Tscrpt_reg_LuxR_C"/>
</dbReference>
<feature type="modified residue" description="4-aspartylphosphate" evidence="5">
    <location>
        <position position="74"/>
    </location>
</feature>
<keyword evidence="4" id="KW-0804">Transcription</keyword>
<keyword evidence="9" id="KW-1185">Reference proteome</keyword>
<dbReference type="Pfam" id="PF00072">
    <property type="entry name" value="Response_reg"/>
    <property type="match status" value="1"/>
</dbReference>
<dbReference type="EMBL" id="BJFL01000041">
    <property type="protein sequence ID" value="GDY33388.1"/>
    <property type="molecule type" value="Genomic_DNA"/>
</dbReference>
<dbReference type="Pfam" id="PF00196">
    <property type="entry name" value="GerE"/>
    <property type="match status" value="1"/>
</dbReference>
<gene>
    <name evidence="8" type="ORF">GTS_50210</name>
</gene>
<keyword evidence="3 8" id="KW-0238">DNA-binding</keyword>
<dbReference type="CDD" id="cd17535">
    <property type="entry name" value="REC_NarL-like"/>
    <property type="match status" value="1"/>
</dbReference>
<dbReference type="PROSITE" id="PS50110">
    <property type="entry name" value="RESPONSE_REGULATORY"/>
    <property type="match status" value="1"/>
</dbReference>
<dbReference type="InterPro" id="IPR058245">
    <property type="entry name" value="NreC/VraR/RcsB-like_REC"/>
</dbReference>
<evidence type="ECO:0000256" key="4">
    <source>
        <dbReference type="ARBA" id="ARBA00023163"/>
    </source>
</evidence>
<dbReference type="CDD" id="cd06170">
    <property type="entry name" value="LuxR_C_like"/>
    <property type="match status" value="1"/>
</dbReference>
<dbReference type="InterPro" id="IPR039420">
    <property type="entry name" value="WalR-like"/>
</dbReference>
<feature type="domain" description="Response regulatory" evidence="7">
    <location>
        <begin position="23"/>
        <end position="140"/>
    </location>
</feature>
<evidence type="ECO:0000313" key="8">
    <source>
        <dbReference type="EMBL" id="GDY33388.1"/>
    </source>
</evidence>
<feature type="domain" description="HTH luxR-type" evidence="6">
    <location>
        <begin position="169"/>
        <end position="234"/>
    </location>
</feature>
<organism evidence="8 9">
    <name type="scientific">Gandjariella thermophila</name>
    <dbReference type="NCBI Taxonomy" id="1931992"/>
    <lineage>
        <taxon>Bacteria</taxon>
        <taxon>Bacillati</taxon>
        <taxon>Actinomycetota</taxon>
        <taxon>Actinomycetes</taxon>
        <taxon>Pseudonocardiales</taxon>
        <taxon>Pseudonocardiaceae</taxon>
        <taxon>Gandjariella</taxon>
    </lineage>
</organism>
<dbReference type="SUPFAM" id="SSF46894">
    <property type="entry name" value="C-terminal effector domain of the bipartite response regulators"/>
    <property type="match status" value="1"/>
</dbReference>
<dbReference type="PRINTS" id="PR00038">
    <property type="entry name" value="HTHLUXR"/>
</dbReference>
<evidence type="ECO:0000259" key="7">
    <source>
        <dbReference type="PROSITE" id="PS50110"/>
    </source>
</evidence>
<dbReference type="InterPro" id="IPR011006">
    <property type="entry name" value="CheY-like_superfamily"/>
</dbReference>
<sequence length="248" mass="26732">MGEGVPHGSYSDDTVGTEVAGIGVLLVDNEDLVRRGFRHALGEAPDITVVAEARVGGDALRLVGEHRPRVVLVDPGRATPQDGVEFVRALARAGADTGVIVLTSQARDDHLFRSLRAGARGFLLKSLSQEELVYAVRSVAEGKAFICPAMTRRMLDRFEILPPPDERSATASLAALSRRETQVLAGIAVGKSNQQIARELHLTAATVKSHVSHILAKLRLPNRMHAALLAYRLGLARPPWSPVDGPRR</sequence>
<evidence type="ECO:0000256" key="5">
    <source>
        <dbReference type="PROSITE-ProRule" id="PRU00169"/>
    </source>
</evidence>
<dbReference type="RefSeq" id="WP_137816340.1">
    <property type="nucleotide sequence ID" value="NZ_BJFL01000041.1"/>
</dbReference>
<evidence type="ECO:0000256" key="1">
    <source>
        <dbReference type="ARBA" id="ARBA00022553"/>
    </source>
</evidence>
<evidence type="ECO:0000256" key="3">
    <source>
        <dbReference type="ARBA" id="ARBA00023125"/>
    </source>
</evidence>
<comment type="caution">
    <text evidence="8">The sequence shown here is derived from an EMBL/GenBank/DDBJ whole genome shotgun (WGS) entry which is preliminary data.</text>
</comment>
<accession>A0A4D4JFF3</accession>
<dbReference type="Gene3D" id="3.40.50.2300">
    <property type="match status" value="1"/>
</dbReference>
<proteinExistence type="predicted"/>
<dbReference type="GO" id="GO:0000160">
    <property type="term" value="P:phosphorelay signal transduction system"/>
    <property type="evidence" value="ECO:0007669"/>
    <property type="project" value="InterPro"/>
</dbReference>
<evidence type="ECO:0000256" key="2">
    <source>
        <dbReference type="ARBA" id="ARBA00023015"/>
    </source>
</evidence>
<dbReference type="SMART" id="SM00421">
    <property type="entry name" value="HTH_LUXR"/>
    <property type="match status" value="1"/>
</dbReference>
<dbReference type="PANTHER" id="PTHR43214:SF24">
    <property type="entry name" value="TRANSCRIPTIONAL REGULATORY PROTEIN NARL-RELATED"/>
    <property type="match status" value="1"/>
</dbReference>
<dbReference type="SMART" id="SM00448">
    <property type="entry name" value="REC"/>
    <property type="match status" value="1"/>
</dbReference>
<keyword evidence="2" id="KW-0805">Transcription regulation</keyword>
<keyword evidence="1 5" id="KW-0597">Phosphoprotein</keyword>
<dbReference type="SUPFAM" id="SSF52172">
    <property type="entry name" value="CheY-like"/>
    <property type="match status" value="1"/>
</dbReference>
<dbReference type="OrthoDB" id="4145692at2"/>
<protein>
    <submittedName>
        <fullName evidence="8">DNA-binding response regulator</fullName>
    </submittedName>
</protein>